<name>A0A9W7AKT2_9STRA</name>
<feature type="non-terminal residue" evidence="1">
    <location>
        <position position="173"/>
    </location>
</feature>
<protein>
    <submittedName>
        <fullName evidence="1">Uncharacterized protein</fullName>
    </submittedName>
</protein>
<comment type="caution">
    <text evidence="1">The sequence shown here is derived from an EMBL/GenBank/DDBJ whole genome shotgun (WGS) entry which is preliminary data.</text>
</comment>
<keyword evidence="2" id="KW-1185">Reference proteome</keyword>
<proteinExistence type="predicted"/>
<dbReference type="AlphaFoldDB" id="A0A9W7AKT2"/>
<dbReference type="EMBL" id="BRXZ01001533">
    <property type="protein sequence ID" value="GMH73529.1"/>
    <property type="molecule type" value="Genomic_DNA"/>
</dbReference>
<gene>
    <name evidence="1" type="ORF">TrRE_jg6797</name>
</gene>
<dbReference type="Proteomes" id="UP001165082">
    <property type="component" value="Unassembled WGS sequence"/>
</dbReference>
<organism evidence="1 2">
    <name type="scientific">Triparma retinervis</name>
    <dbReference type="NCBI Taxonomy" id="2557542"/>
    <lineage>
        <taxon>Eukaryota</taxon>
        <taxon>Sar</taxon>
        <taxon>Stramenopiles</taxon>
        <taxon>Ochrophyta</taxon>
        <taxon>Bolidophyceae</taxon>
        <taxon>Parmales</taxon>
        <taxon>Triparmaceae</taxon>
        <taxon>Triparma</taxon>
    </lineage>
</organism>
<accession>A0A9W7AKT2</accession>
<sequence>FPPFGNLFFARQAVDGLLRNSRLAERKVGEAGVITVPAGDMYKGFKAVSKILDLIKEAPNNVESAGLLRDLLLAGWFFQTDVQKMVEFLKQGVEVEGHLLARELGTGAGVVSLSECGVLYGGKFGSSGGGGGGVEENEGAEGGEDVDKAVEGFKEALEKKKRSSFGGMGEMGF</sequence>
<reference evidence="1" key="1">
    <citation type="submission" date="2022-07" db="EMBL/GenBank/DDBJ databases">
        <title>Genome analysis of Parmales, a sister group of diatoms, reveals the evolutionary specialization of diatoms from phago-mixotrophs to photoautotrophs.</title>
        <authorList>
            <person name="Ban H."/>
            <person name="Sato S."/>
            <person name="Yoshikawa S."/>
            <person name="Kazumasa Y."/>
            <person name="Nakamura Y."/>
            <person name="Ichinomiya M."/>
            <person name="Saitoh K."/>
            <person name="Sato N."/>
            <person name="Blanc-Mathieu R."/>
            <person name="Endo H."/>
            <person name="Kuwata A."/>
            <person name="Ogata H."/>
        </authorList>
    </citation>
    <scope>NUCLEOTIDE SEQUENCE</scope>
</reference>
<evidence type="ECO:0000313" key="1">
    <source>
        <dbReference type="EMBL" id="GMH73529.1"/>
    </source>
</evidence>
<evidence type="ECO:0000313" key="2">
    <source>
        <dbReference type="Proteomes" id="UP001165082"/>
    </source>
</evidence>